<keyword evidence="3" id="KW-1185">Reference proteome</keyword>
<organism evidence="2 3">
    <name type="scientific">Streptomyces lycii</name>
    <dbReference type="NCBI Taxonomy" id="2654337"/>
    <lineage>
        <taxon>Bacteria</taxon>
        <taxon>Bacillati</taxon>
        <taxon>Actinomycetota</taxon>
        <taxon>Actinomycetes</taxon>
        <taxon>Kitasatosporales</taxon>
        <taxon>Streptomycetaceae</taxon>
        <taxon>Streptomyces</taxon>
    </lineage>
</organism>
<sequence>MPPRSNPTARQERLGAELRKLREGAGITARSAARAIGMDQAKMSHLEAGRVAVGGERVRALSAHYGVTDGALVEALATMADERVRGWWNAYRDVLPQSFLDLAELEHHATYVNSIEITQAPGLLQTEEYARALFTYMDPGRSQADLSARVEHRLRRQDVLDRTPRLAVEMVIHEAALRICVADRAVARAQLERFLEESERDNVAIRVIPFRAEGFGSPGYSMTYVGGSVPRLDTVQVDAVHAGVLLDDAAQLRTHRDLYAKVRDLALAPAESRDLISEVRQQM</sequence>
<dbReference type="Gene3D" id="1.10.260.40">
    <property type="entry name" value="lambda repressor-like DNA-binding domains"/>
    <property type="match status" value="1"/>
</dbReference>
<evidence type="ECO:0000313" key="3">
    <source>
        <dbReference type="Proteomes" id="UP000621266"/>
    </source>
</evidence>
<proteinExistence type="predicted"/>
<dbReference type="InterPro" id="IPR010982">
    <property type="entry name" value="Lambda_DNA-bd_dom_sf"/>
</dbReference>
<evidence type="ECO:0000313" key="2">
    <source>
        <dbReference type="EMBL" id="KAF4409235.1"/>
    </source>
</evidence>
<dbReference type="SMART" id="SM00530">
    <property type="entry name" value="HTH_XRE"/>
    <property type="match status" value="1"/>
</dbReference>
<dbReference type="Pfam" id="PF19054">
    <property type="entry name" value="DUF5753"/>
    <property type="match status" value="1"/>
</dbReference>
<dbReference type="EMBL" id="WHPN01000242">
    <property type="protein sequence ID" value="KAF4409235.1"/>
    <property type="molecule type" value="Genomic_DNA"/>
</dbReference>
<dbReference type="InterPro" id="IPR001387">
    <property type="entry name" value="Cro/C1-type_HTH"/>
</dbReference>
<gene>
    <name evidence="2" type="ORF">GCU69_10035</name>
</gene>
<dbReference type="SUPFAM" id="SSF47413">
    <property type="entry name" value="lambda repressor-like DNA-binding domains"/>
    <property type="match status" value="1"/>
</dbReference>
<accession>A0ABQ7FLF5</accession>
<feature type="domain" description="HTH cro/C1-type" evidence="1">
    <location>
        <begin position="18"/>
        <end position="72"/>
    </location>
</feature>
<dbReference type="CDD" id="cd00093">
    <property type="entry name" value="HTH_XRE"/>
    <property type="match status" value="1"/>
</dbReference>
<dbReference type="PROSITE" id="PS50943">
    <property type="entry name" value="HTH_CROC1"/>
    <property type="match status" value="1"/>
</dbReference>
<reference evidence="2 3" key="1">
    <citation type="submission" date="2019-10" db="EMBL/GenBank/DDBJ databases">
        <title>Streptomyces tenebrisbrunneis sp.nov., an endogenous actinomycete isolated from of Lycium ruthenicum.</title>
        <authorList>
            <person name="Ma L."/>
        </authorList>
    </citation>
    <scope>NUCLEOTIDE SEQUENCE [LARGE SCALE GENOMIC DNA]</scope>
    <source>
        <strain evidence="2 3">TRM 66187</strain>
    </source>
</reference>
<dbReference type="Proteomes" id="UP000621266">
    <property type="component" value="Unassembled WGS sequence"/>
</dbReference>
<name>A0ABQ7FLF5_9ACTN</name>
<evidence type="ECO:0000259" key="1">
    <source>
        <dbReference type="PROSITE" id="PS50943"/>
    </source>
</evidence>
<dbReference type="InterPro" id="IPR043917">
    <property type="entry name" value="DUF5753"/>
</dbReference>
<dbReference type="RefSeq" id="WP_156205706.1">
    <property type="nucleotide sequence ID" value="NZ_WHPN01000242.1"/>
</dbReference>
<comment type="caution">
    <text evidence="2">The sequence shown here is derived from an EMBL/GenBank/DDBJ whole genome shotgun (WGS) entry which is preliminary data.</text>
</comment>
<protein>
    <submittedName>
        <fullName evidence="2">Helix-turn-helix domain-containing protein</fullName>
    </submittedName>
</protein>
<dbReference type="Pfam" id="PF13560">
    <property type="entry name" value="HTH_31"/>
    <property type="match status" value="1"/>
</dbReference>